<evidence type="ECO:0000256" key="7">
    <source>
        <dbReference type="SAM" id="SignalP"/>
    </source>
</evidence>
<organism evidence="11 12">
    <name type="scientific">Nocardioides astragali</name>
    <dbReference type="NCBI Taxonomy" id="1776736"/>
    <lineage>
        <taxon>Bacteria</taxon>
        <taxon>Bacillati</taxon>
        <taxon>Actinomycetota</taxon>
        <taxon>Actinomycetes</taxon>
        <taxon>Propionibacteriales</taxon>
        <taxon>Nocardioidaceae</taxon>
        <taxon>Nocardioides</taxon>
    </lineage>
</organism>
<dbReference type="Gene3D" id="2.60.120.260">
    <property type="entry name" value="Galactose-binding domain-like"/>
    <property type="match status" value="1"/>
</dbReference>
<dbReference type="RefSeq" id="WP_255890842.1">
    <property type="nucleotide sequence ID" value="NZ_JAFMZM010000003.1"/>
</dbReference>
<dbReference type="PANTHER" id="PTHR33794">
    <property type="entry name" value="BACILLOLYSIN"/>
    <property type="match status" value="1"/>
</dbReference>
<dbReference type="InterPro" id="IPR001570">
    <property type="entry name" value="Peptidase_M4_C_domain"/>
</dbReference>
<dbReference type="PANTHER" id="PTHR33794:SF1">
    <property type="entry name" value="BACILLOLYSIN"/>
    <property type="match status" value="1"/>
</dbReference>
<evidence type="ECO:0000313" key="11">
    <source>
        <dbReference type="EMBL" id="MFC7359907.1"/>
    </source>
</evidence>
<reference evidence="12" key="1">
    <citation type="journal article" date="2019" name="Int. J. Syst. Evol. Microbiol.">
        <title>The Global Catalogue of Microorganisms (GCM) 10K type strain sequencing project: providing services to taxonomists for standard genome sequencing and annotation.</title>
        <authorList>
            <consortium name="The Broad Institute Genomics Platform"/>
            <consortium name="The Broad Institute Genome Sequencing Center for Infectious Disease"/>
            <person name="Wu L."/>
            <person name="Ma J."/>
        </authorList>
    </citation>
    <scope>NUCLEOTIDE SEQUENCE [LARGE SCALE GENOMIC DNA]</scope>
    <source>
        <strain evidence="12">FCH27</strain>
    </source>
</reference>
<dbReference type="Pfam" id="PF02868">
    <property type="entry name" value="Peptidase_M4_C"/>
    <property type="match status" value="1"/>
</dbReference>
<keyword evidence="5" id="KW-0862">Zinc</keyword>
<dbReference type="InterPro" id="IPR050728">
    <property type="entry name" value="Zinc_Metalloprotease_M4"/>
</dbReference>
<evidence type="ECO:0000313" key="12">
    <source>
        <dbReference type="Proteomes" id="UP001596524"/>
    </source>
</evidence>
<feature type="domain" description="Peptidase M4" evidence="8">
    <location>
        <begin position="202"/>
        <end position="349"/>
    </location>
</feature>
<dbReference type="Pfam" id="PF05345">
    <property type="entry name" value="He_PIG"/>
    <property type="match status" value="1"/>
</dbReference>
<evidence type="ECO:0000259" key="10">
    <source>
        <dbReference type="Pfam" id="PF07504"/>
    </source>
</evidence>
<dbReference type="InterPro" id="IPR015919">
    <property type="entry name" value="Cadherin-like_sf"/>
</dbReference>
<dbReference type="Proteomes" id="UP001596524">
    <property type="component" value="Unassembled WGS sequence"/>
</dbReference>
<evidence type="ECO:0000256" key="6">
    <source>
        <dbReference type="ARBA" id="ARBA00023049"/>
    </source>
</evidence>
<dbReference type="Pfam" id="PF01447">
    <property type="entry name" value="Peptidase_M4"/>
    <property type="match status" value="1"/>
</dbReference>
<evidence type="ECO:0000256" key="2">
    <source>
        <dbReference type="ARBA" id="ARBA00022723"/>
    </source>
</evidence>
<gene>
    <name evidence="11" type="ORF">ACFQO6_06460</name>
</gene>
<keyword evidence="6" id="KW-0482">Metalloprotease</keyword>
<feature type="domain" description="Peptidase M4 C-terminal" evidence="9">
    <location>
        <begin position="364"/>
        <end position="513"/>
    </location>
</feature>
<dbReference type="EMBL" id="JBHTCH010000005">
    <property type="protein sequence ID" value="MFC7359907.1"/>
    <property type="molecule type" value="Genomic_DNA"/>
</dbReference>
<keyword evidence="2" id="KW-0479">Metal-binding</keyword>
<keyword evidence="4" id="KW-0378">Hydrolase</keyword>
<keyword evidence="1" id="KW-0645">Protease</keyword>
<evidence type="ECO:0000259" key="8">
    <source>
        <dbReference type="Pfam" id="PF01447"/>
    </source>
</evidence>
<dbReference type="InterPro" id="IPR011096">
    <property type="entry name" value="FTP_domain"/>
</dbReference>
<proteinExistence type="predicted"/>
<dbReference type="Gene3D" id="2.60.40.10">
    <property type="entry name" value="Immunoglobulins"/>
    <property type="match status" value="1"/>
</dbReference>
<dbReference type="CDD" id="cd09597">
    <property type="entry name" value="M4_TLP"/>
    <property type="match status" value="1"/>
</dbReference>
<feature type="domain" description="FTP" evidence="10">
    <location>
        <begin position="86"/>
        <end position="111"/>
    </location>
</feature>
<dbReference type="Gene3D" id="3.10.170.10">
    <property type="match status" value="1"/>
</dbReference>
<dbReference type="SUPFAM" id="SSF55486">
    <property type="entry name" value="Metalloproteases ('zincins'), catalytic domain"/>
    <property type="match status" value="1"/>
</dbReference>
<dbReference type="InterPro" id="IPR027268">
    <property type="entry name" value="Peptidase_M4/M1_CTD_sf"/>
</dbReference>
<evidence type="ECO:0000256" key="1">
    <source>
        <dbReference type="ARBA" id="ARBA00022670"/>
    </source>
</evidence>
<comment type="caution">
    <text evidence="11">The sequence shown here is derived from an EMBL/GenBank/DDBJ whole genome shotgun (WGS) entry which is preliminary data.</text>
</comment>
<dbReference type="SUPFAM" id="SSF49313">
    <property type="entry name" value="Cadherin-like"/>
    <property type="match status" value="1"/>
</dbReference>
<dbReference type="Gene3D" id="1.10.390.10">
    <property type="entry name" value="Neutral Protease Domain 2"/>
    <property type="match status" value="1"/>
</dbReference>
<evidence type="ECO:0000256" key="3">
    <source>
        <dbReference type="ARBA" id="ARBA00022729"/>
    </source>
</evidence>
<name>A0ABW2N1F5_9ACTN</name>
<dbReference type="CDD" id="cd00146">
    <property type="entry name" value="PKD"/>
    <property type="match status" value="1"/>
</dbReference>
<dbReference type="InterPro" id="IPR013783">
    <property type="entry name" value="Ig-like_fold"/>
</dbReference>
<evidence type="ECO:0000256" key="5">
    <source>
        <dbReference type="ARBA" id="ARBA00022833"/>
    </source>
</evidence>
<evidence type="ECO:0000256" key="4">
    <source>
        <dbReference type="ARBA" id="ARBA00022801"/>
    </source>
</evidence>
<keyword evidence="12" id="KW-1185">Reference proteome</keyword>
<evidence type="ECO:0000259" key="9">
    <source>
        <dbReference type="Pfam" id="PF02868"/>
    </source>
</evidence>
<dbReference type="Pfam" id="PF07504">
    <property type="entry name" value="FTP"/>
    <property type="match status" value="1"/>
</dbReference>
<protein>
    <submittedName>
        <fullName evidence="11">M4 family metallopeptidase</fullName>
    </submittedName>
</protein>
<accession>A0ABW2N1F5</accession>
<keyword evidence="3 7" id="KW-0732">Signal</keyword>
<feature type="signal peptide" evidence="7">
    <location>
        <begin position="1"/>
        <end position="31"/>
    </location>
</feature>
<feature type="chain" id="PRO_5046321934" evidence="7">
    <location>
        <begin position="32"/>
        <end position="766"/>
    </location>
</feature>
<dbReference type="InterPro" id="IPR013856">
    <property type="entry name" value="Peptidase_M4_domain"/>
</dbReference>
<sequence length="766" mass="79963">MKRSRLANLAGLAVAAVTASLLAPAVTSATAAPNNDPATSNPRGEARAAAFSWVEGHRTQLKRAPGDRITQVASLPGANGTWSNAYQRTHRGLEVFGGDFVVMTDAAGKVVTTSIAQRKVIDLPTLRPTVGVAAAKKAAGTRFDEVERVGAPEKLIYALGRPRLAYRVPVSGEQAGLHAGEDVYVDARTGKVLDYTVTLAHGTGDGFHNGPDPLSFRTTQSGSTFTMSDSTVPGLTCGQANGTSRTVPVLSGPDDVWGQGNTSIETGCVDALYSVQQQDDMLKNWLGRNSFKGDGTSWPIHVGLNDQNAFYCHGQADCGGRNEVQFGKNPSGNWVSTLDVAGHEMGHGIDDYTPSGISRRGTQEFVGDVMGTLTEHYDNQPSPYDTPDYLIGEEANLVGSGEIRNMTNPAAEGHPVCYTTAIDTTQVHAAAGPGDHWFWLLANGGTSRCDSTAVTGIGIQKAGKIFYNAMLLKTTASGYQAYRTWTLQAAKTLHPTTCTEFNAVKLAWDAINVPAQTGEPTCSSTGSVSVSSPGNKTGTVGTAISSFTLSASGGQSPYTWTATGLPSGITMSSTGTVSGTPTAAGTFTVTATARDSAGATGSTQFTFTISGGGGGSQLLGNPGFESGATVWTGTSGPITNSTGRPARTGSWKLWLGGNGSTSTETINQSVTIPSTATAASLSYWIRTDTAESGSTIYDRMRVQVVDGATVTTLRTFSNVGTNATYTQFAHSLLAYKGKTVTVRFTMTEDSSLQTSFVVDDTALNVS</sequence>